<comment type="caution">
    <text evidence="9">The sequence shown here is derived from an EMBL/GenBank/DDBJ whole genome shotgun (WGS) entry which is preliminary data.</text>
</comment>
<dbReference type="InterPro" id="IPR036778">
    <property type="entry name" value="OHCU_decarboxylase_sf"/>
</dbReference>
<dbReference type="Gene3D" id="1.10.3330.10">
    <property type="entry name" value="Oxo-4-hydroxy-4-carboxy-5-ureidoimidazoline decarboxylase"/>
    <property type="match status" value="1"/>
</dbReference>
<dbReference type="InterPro" id="IPR018020">
    <property type="entry name" value="OHCU_decarboxylase"/>
</dbReference>
<organism evidence="9 10">
    <name type="scientific">Demequina activiva</name>
    <dbReference type="NCBI Taxonomy" id="1582364"/>
    <lineage>
        <taxon>Bacteria</taxon>
        <taxon>Bacillati</taxon>
        <taxon>Actinomycetota</taxon>
        <taxon>Actinomycetes</taxon>
        <taxon>Micrococcales</taxon>
        <taxon>Demequinaceae</taxon>
        <taxon>Demequina</taxon>
    </lineage>
</organism>
<evidence type="ECO:0000256" key="5">
    <source>
        <dbReference type="ARBA" id="ARBA00022793"/>
    </source>
</evidence>
<keyword evidence="5" id="KW-0210">Decarboxylase</keyword>
<dbReference type="GO" id="GO:0019628">
    <property type="term" value="P:urate catabolic process"/>
    <property type="evidence" value="ECO:0007669"/>
    <property type="project" value="TreeGrafter"/>
</dbReference>
<protein>
    <recommendedName>
        <fullName evidence="3">2-oxo-4-hydroxy-4-carboxy-5-ureidoimidazoline decarboxylase</fullName>
        <ecNumber evidence="3">4.1.1.97</ecNumber>
    </recommendedName>
</protein>
<evidence type="ECO:0000259" key="8">
    <source>
        <dbReference type="Pfam" id="PF09349"/>
    </source>
</evidence>
<evidence type="ECO:0000256" key="3">
    <source>
        <dbReference type="ARBA" id="ARBA00012257"/>
    </source>
</evidence>
<dbReference type="EMBL" id="BONR01000004">
    <property type="protein sequence ID" value="GIG55249.1"/>
    <property type="molecule type" value="Genomic_DNA"/>
</dbReference>
<evidence type="ECO:0000256" key="6">
    <source>
        <dbReference type="ARBA" id="ARBA00023239"/>
    </source>
</evidence>
<proteinExistence type="predicted"/>
<dbReference type="GO" id="GO:0051997">
    <property type="term" value="F:2-oxo-4-hydroxy-4-carboxy-5-ureidoimidazoline decarboxylase activity"/>
    <property type="evidence" value="ECO:0007669"/>
    <property type="project" value="UniProtKB-EC"/>
</dbReference>
<dbReference type="NCBIfam" id="NF010372">
    <property type="entry name" value="PRK13798.1"/>
    <property type="match status" value="1"/>
</dbReference>
<reference evidence="9" key="1">
    <citation type="submission" date="2021-01" db="EMBL/GenBank/DDBJ databases">
        <title>Whole genome shotgun sequence of Demequina activiva NBRC 110675.</title>
        <authorList>
            <person name="Komaki H."/>
            <person name="Tamura T."/>
        </authorList>
    </citation>
    <scope>NUCLEOTIDE SEQUENCE</scope>
    <source>
        <strain evidence="9">NBRC 110675</strain>
    </source>
</reference>
<dbReference type="NCBIfam" id="TIGR03180">
    <property type="entry name" value="UraD_2"/>
    <property type="match status" value="1"/>
</dbReference>
<comment type="catalytic activity">
    <reaction evidence="1">
        <text>5-hydroxy-2-oxo-4-ureido-2,5-dihydro-1H-imidazole-5-carboxylate + H(+) = (S)-allantoin + CO2</text>
        <dbReference type="Rhea" id="RHEA:26301"/>
        <dbReference type="ChEBI" id="CHEBI:15378"/>
        <dbReference type="ChEBI" id="CHEBI:15678"/>
        <dbReference type="ChEBI" id="CHEBI:16526"/>
        <dbReference type="ChEBI" id="CHEBI:58639"/>
        <dbReference type="EC" id="4.1.1.97"/>
    </reaction>
</comment>
<evidence type="ECO:0000256" key="7">
    <source>
        <dbReference type="SAM" id="MobiDB-lite"/>
    </source>
</evidence>
<feature type="compositionally biased region" description="Basic and acidic residues" evidence="7">
    <location>
        <begin position="59"/>
        <end position="76"/>
    </location>
</feature>
<evidence type="ECO:0000313" key="9">
    <source>
        <dbReference type="EMBL" id="GIG55249.1"/>
    </source>
</evidence>
<dbReference type="EC" id="4.1.1.97" evidence="3"/>
<keyword evidence="10" id="KW-1185">Reference proteome</keyword>
<feature type="region of interest" description="Disordered" evidence="7">
    <location>
        <begin position="59"/>
        <end position="86"/>
    </location>
</feature>
<dbReference type="AlphaFoldDB" id="A0A919Q3A3"/>
<comment type="pathway">
    <text evidence="2">Purine metabolism; urate degradation; (S)-allantoin from urate: step 3/3.</text>
</comment>
<evidence type="ECO:0000313" key="10">
    <source>
        <dbReference type="Proteomes" id="UP000652354"/>
    </source>
</evidence>
<dbReference type="PANTHER" id="PTHR43466">
    <property type="entry name" value="2-OXO-4-HYDROXY-4-CARBOXY-5-UREIDOIMIDAZOLINE DECARBOXYLASE-RELATED"/>
    <property type="match status" value="1"/>
</dbReference>
<dbReference type="InterPro" id="IPR017595">
    <property type="entry name" value="OHCU_decarboxylase-2"/>
</dbReference>
<keyword evidence="4" id="KW-0659">Purine metabolism</keyword>
<evidence type="ECO:0000256" key="4">
    <source>
        <dbReference type="ARBA" id="ARBA00022631"/>
    </source>
</evidence>
<accession>A0A919Q3A3</accession>
<dbReference type="SUPFAM" id="SSF158694">
    <property type="entry name" value="UraD-Like"/>
    <property type="match status" value="1"/>
</dbReference>
<dbReference type="Pfam" id="PF09349">
    <property type="entry name" value="OHCU_decarbox"/>
    <property type="match status" value="1"/>
</dbReference>
<evidence type="ECO:0000256" key="1">
    <source>
        <dbReference type="ARBA" id="ARBA00001163"/>
    </source>
</evidence>
<dbReference type="GO" id="GO:0006144">
    <property type="term" value="P:purine nucleobase metabolic process"/>
    <property type="evidence" value="ECO:0007669"/>
    <property type="project" value="UniProtKB-KW"/>
</dbReference>
<evidence type="ECO:0000256" key="2">
    <source>
        <dbReference type="ARBA" id="ARBA00004754"/>
    </source>
</evidence>
<gene>
    <name evidence="9" type="ORF">Dac01nite_20010</name>
</gene>
<dbReference type="PANTHER" id="PTHR43466:SF1">
    <property type="entry name" value="2-OXO-4-HYDROXY-4-CARBOXY-5-UREIDOIMIDAZOLINE DECARBOXYLASE-RELATED"/>
    <property type="match status" value="1"/>
</dbReference>
<keyword evidence="6" id="KW-0456">Lyase</keyword>
<dbReference type="RefSeq" id="WP_203656548.1">
    <property type="nucleotide sequence ID" value="NZ_BONR01000004.1"/>
</dbReference>
<feature type="domain" description="Oxo-4-hydroxy-4-carboxy-5-ureidoimidazoline decarboxylase" evidence="8">
    <location>
        <begin position="6"/>
        <end position="148"/>
    </location>
</feature>
<name>A0A919Q3A3_9MICO</name>
<dbReference type="Proteomes" id="UP000652354">
    <property type="component" value="Unassembled WGS sequence"/>
</dbReference>
<sequence length="154" mass="17352">MRFDKERLLECLRVERWADALAGRDFETADALLAAAMEAATPLSEPEIDEALAAHPRIGERAQGDSAEARYSRAEQGDADADAQTTEALREGNERYEAQFGRVFLIRAAGRDRREILEELNRRLLNDPGVETDEVADQLRQIAAIRLEQIWEDA</sequence>